<dbReference type="Proteomes" id="UP000664991">
    <property type="component" value="Unassembled WGS sequence"/>
</dbReference>
<dbReference type="CDD" id="cd07361">
    <property type="entry name" value="MEMO_like"/>
    <property type="match status" value="1"/>
</dbReference>
<dbReference type="FunFam" id="3.40.830.10:FF:000002">
    <property type="entry name" value="MEMO1 isoform 1"/>
    <property type="match status" value="1"/>
</dbReference>
<dbReference type="Pfam" id="PF05186">
    <property type="entry name" value="Dpy-30"/>
    <property type="match status" value="1"/>
</dbReference>
<evidence type="ECO:0000256" key="1">
    <source>
        <dbReference type="ARBA" id="ARBA00006315"/>
    </source>
</evidence>
<name>A0A836AJX6_SHEEP</name>
<dbReference type="Gene3D" id="1.20.890.10">
    <property type="entry name" value="cAMP-dependent protein kinase regulatory subunit, dimerization-anchoring domain"/>
    <property type="match status" value="1"/>
</dbReference>
<protein>
    <recommendedName>
        <fullName evidence="2">Protein MEMO1</fullName>
    </recommendedName>
    <alternativeName>
        <fullName evidence="3">Mediator of ErbB2-driven cell motility 1</fullName>
    </alternativeName>
</protein>
<gene>
    <name evidence="5" type="ORF">JEQ12_014067</name>
</gene>
<dbReference type="PANTHER" id="PTHR11060">
    <property type="entry name" value="PROTEIN MEMO1"/>
    <property type="match status" value="1"/>
</dbReference>
<dbReference type="InterPro" id="IPR007858">
    <property type="entry name" value="Dpy-30_motif"/>
</dbReference>
<dbReference type="Gene3D" id="3.40.830.10">
    <property type="entry name" value="LigB-like"/>
    <property type="match status" value="1"/>
</dbReference>
<dbReference type="EMBL" id="JAEMGP010000003">
    <property type="protein sequence ID" value="KAG5211638.1"/>
    <property type="molecule type" value="Genomic_DNA"/>
</dbReference>
<evidence type="ECO:0000313" key="5">
    <source>
        <dbReference type="EMBL" id="KAG5211638.1"/>
    </source>
</evidence>
<evidence type="ECO:0000256" key="3">
    <source>
        <dbReference type="ARBA" id="ARBA00030837"/>
    </source>
</evidence>
<organism evidence="5 6">
    <name type="scientific">Ovis aries</name>
    <name type="common">Sheep</name>
    <dbReference type="NCBI Taxonomy" id="9940"/>
    <lineage>
        <taxon>Eukaryota</taxon>
        <taxon>Metazoa</taxon>
        <taxon>Chordata</taxon>
        <taxon>Craniata</taxon>
        <taxon>Vertebrata</taxon>
        <taxon>Euteleostomi</taxon>
        <taxon>Mammalia</taxon>
        <taxon>Eutheria</taxon>
        <taxon>Laurasiatheria</taxon>
        <taxon>Artiodactyla</taxon>
        <taxon>Ruminantia</taxon>
        <taxon>Pecora</taxon>
        <taxon>Bovidae</taxon>
        <taxon>Caprinae</taxon>
        <taxon>Ovis</taxon>
    </lineage>
</organism>
<dbReference type="PANTHER" id="PTHR11060:SF0">
    <property type="entry name" value="PROTEIN MEMO1"/>
    <property type="match status" value="1"/>
</dbReference>
<comment type="similarity">
    <text evidence="1">Belongs to the MEMO1 family.</text>
</comment>
<evidence type="ECO:0000256" key="4">
    <source>
        <dbReference type="SAM" id="MobiDB-lite"/>
    </source>
</evidence>
<dbReference type="NCBIfam" id="TIGR04336">
    <property type="entry name" value="AmmeMemoSam_B"/>
    <property type="match status" value="1"/>
</dbReference>
<sequence>MEPEQMLEGQTQVAENPHSEYGLTDNVERIVENEKINAEKSSKQKVDLQSLPTRAYLDQTVVPILLQGLAVLAKERSAHFVLYEEIEIVSLFFDSIYQKSGPQLNAQLEGWLSQVQSTKRPARAIIAPHAGYTYCGSCAAHAYKQVDPSITRRIFILGPSHHVPLSRCALSSVDIYRTPLYDLRIDQKIYGELWKTGMFERMSLQTDEDEHSIEMHLPYTAKAMESHKDEFTIIPVLVGALSESKEQEFGKLFSKYLADPSNLFVVSSDFCHWGQRFRYSYYDESQGEIYRSIEHLDKMGMSIIEQLDPVSFSNYLKKYHNTICGRHPIGVLLNAITELQKNGMNMSFSFLNYAQSSQCRNWQDSSPNKETKEQASTMKNLLKAMYISFGLKPANVNFGKYFNFFTTVFSELLNVILYALK</sequence>
<evidence type="ECO:0000256" key="2">
    <source>
        <dbReference type="ARBA" id="ARBA00016657"/>
    </source>
</evidence>
<dbReference type="FunFam" id="1.20.890.10:FF:000014">
    <property type="entry name" value="Protein dpy-30"/>
    <property type="match status" value="1"/>
</dbReference>
<proteinExistence type="inferred from homology"/>
<dbReference type="InterPro" id="IPR002737">
    <property type="entry name" value="MEMO1_fam"/>
</dbReference>
<reference evidence="5 6" key="1">
    <citation type="submission" date="2020-12" db="EMBL/GenBank/DDBJ databases">
        <title>De novo assembly of Tibetan sheep genome.</title>
        <authorList>
            <person name="Li X."/>
        </authorList>
    </citation>
    <scope>NUCLEOTIDE SEQUENCE [LARGE SCALE GENOMIC DNA]</scope>
    <source>
        <tissue evidence="5">Heart</tissue>
    </source>
</reference>
<dbReference type="HAMAP" id="MF_00055">
    <property type="entry name" value="MEMO1"/>
    <property type="match status" value="1"/>
</dbReference>
<comment type="caution">
    <text evidence="5">The sequence shown here is derived from an EMBL/GenBank/DDBJ whole genome shotgun (WGS) entry which is preliminary data.</text>
</comment>
<dbReference type="AlphaFoldDB" id="A0A836AJX6"/>
<feature type="region of interest" description="Disordered" evidence="4">
    <location>
        <begin position="1"/>
        <end position="24"/>
    </location>
</feature>
<dbReference type="Pfam" id="PF01875">
    <property type="entry name" value="Memo"/>
    <property type="match status" value="1"/>
</dbReference>
<evidence type="ECO:0000313" key="6">
    <source>
        <dbReference type="Proteomes" id="UP000664991"/>
    </source>
</evidence>
<accession>A0A836AJX6</accession>